<feature type="compositionally biased region" description="Polar residues" evidence="2">
    <location>
        <begin position="241"/>
        <end position="256"/>
    </location>
</feature>
<evidence type="ECO:0000256" key="1">
    <source>
        <dbReference type="SAM" id="Coils"/>
    </source>
</evidence>
<comment type="caution">
    <text evidence="3">The sequence shown here is derived from an EMBL/GenBank/DDBJ whole genome shotgun (WGS) entry which is preliminary data.</text>
</comment>
<dbReference type="OrthoDB" id="657513at2759"/>
<keyword evidence="4" id="KW-1185">Reference proteome</keyword>
<feature type="region of interest" description="Disordered" evidence="2">
    <location>
        <begin position="241"/>
        <end position="261"/>
    </location>
</feature>
<dbReference type="PANTHER" id="PTHR34778">
    <property type="entry name" value="OS02G0580700 PROTEIN"/>
    <property type="match status" value="1"/>
</dbReference>
<dbReference type="Proteomes" id="UP001153076">
    <property type="component" value="Unassembled WGS sequence"/>
</dbReference>
<name>A0A9Q1GHA8_9CARY</name>
<accession>A0A9Q1GHA8</accession>
<gene>
    <name evidence="3" type="ORF">Cgig2_012960</name>
</gene>
<reference evidence="3" key="1">
    <citation type="submission" date="2022-04" db="EMBL/GenBank/DDBJ databases">
        <title>Carnegiea gigantea Genome sequencing and assembly v2.</title>
        <authorList>
            <person name="Copetti D."/>
            <person name="Sanderson M.J."/>
            <person name="Burquez A."/>
            <person name="Wojciechowski M.F."/>
        </authorList>
    </citation>
    <scope>NUCLEOTIDE SEQUENCE</scope>
    <source>
        <strain evidence="3">SGP5-SGP5p</strain>
        <tissue evidence="3">Aerial part</tissue>
    </source>
</reference>
<dbReference type="PANTHER" id="PTHR34778:SF6">
    <property type="entry name" value="SHUGOSHIN C-TERMINAL DOMAIN-CONTAINING PROTEIN"/>
    <property type="match status" value="1"/>
</dbReference>
<feature type="compositionally biased region" description="Polar residues" evidence="2">
    <location>
        <begin position="366"/>
        <end position="378"/>
    </location>
</feature>
<feature type="coiled-coil region" evidence="1">
    <location>
        <begin position="59"/>
        <end position="100"/>
    </location>
</feature>
<dbReference type="AlphaFoldDB" id="A0A9Q1GHA8"/>
<sequence>MEALKKAYAEIILNTSKEAATRVMAAERKAFCFHHDLVSLKEESLRMFLRLKESFNSKITEAEARSFNQQMKIEELEAQLSEAEGIIVDLRYELKQVQEKLDVMKHSQKPPLSGPVLRVEEPFPEHVLQNNVLNFSSLVMAPVSDAKSLSGCETKVASLHPTVQINKCFHTMNINSLCCKSHLGQFHFGNCDFASIIMENRETELYRNGCTQRVRAFDRNLSNINLPSPSENHQPVINVQSETPKEQVASSSQSPVTDGAHNTVRPTLFTKGMDNGHQDHLASITTVQNREKKRGKASDELNADCPKMLKTSGKASDNVSFSGAHLKTVNVPVTSGKEPFLVCSSETEKKNMKQIVNASQEQLLQNCSRGKQQATSPPRRSARKNSRYREAIAALRRSSRKNCIKSYQPLLPSQDRTNPGNVNLRSSENLMDVAEERSKDTEFCSPSLSDELDNAIEIKVNCGYVVTREQEPDCREEGNAAKSRNSLSEKLYPLSVDAVLVDAQLFDVPISEGFGNTQIETQTQGQAGNDRHLKFTFQRRRRKNALGKLDGNVVLDRSTVKNGVEKPTDVPELEKCILEDGQNAAGEGGMQVAHQRLPYQGTEELHVTS</sequence>
<protein>
    <submittedName>
        <fullName evidence="3">Uncharacterized protein</fullName>
    </submittedName>
</protein>
<evidence type="ECO:0000313" key="4">
    <source>
        <dbReference type="Proteomes" id="UP001153076"/>
    </source>
</evidence>
<dbReference type="EMBL" id="JAKOGI010002996">
    <property type="protein sequence ID" value="KAJ8420982.1"/>
    <property type="molecule type" value="Genomic_DNA"/>
</dbReference>
<feature type="region of interest" description="Disordered" evidence="2">
    <location>
        <begin position="366"/>
        <end position="387"/>
    </location>
</feature>
<evidence type="ECO:0000313" key="3">
    <source>
        <dbReference type="EMBL" id="KAJ8420982.1"/>
    </source>
</evidence>
<keyword evidence="1" id="KW-0175">Coiled coil</keyword>
<evidence type="ECO:0000256" key="2">
    <source>
        <dbReference type="SAM" id="MobiDB-lite"/>
    </source>
</evidence>
<organism evidence="3 4">
    <name type="scientific">Carnegiea gigantea</name>
    <dbReference type="NCBI Taxonomy" id="171969"/>
    <lineage>
        <taxon>Eukaryota</taxon>
        <taxon>Viridiplantae</taxon>
        <taxon>Streptophyta</taxon>
        <taxon>Embryophyta</taxon>
        <taxon>Tracheophyta</taxon>
        <taxon>Spermatophyta</taxon>
        <taxon>Magnoliopsida</taxon>
        <taxon>eudicotyledons</taxon>
        <taxon>Gunneridae</taxon>
        <taxon>Pentapetalae</taxon>
        <taxon>Caryophyllales</taxon>
        <taxon>Cactineae</taxon>
        <taxon>Cactaceae</taxon>
        <taxon>Cactoideae</taxon>
        <taxon>Echinocereeae</taxon>
        <taxon>Carnegiea</taxon>
    </lineage>
</organism>
<proteinExistence type="predicted"/>